<evidence type="ECO:0008006" key="4">
    <source>
        <dbReference type="Google" id="ProtNLM"/>
    </source>
</evidence>
<dbReference type="RefSeq" id="WP_386047417.1">
    <property type="nucleotide sequence ID" value="NZ_JBHUIO010000008.1"/>
</dbReference>
<evidence type="ECO:0000256" key="1">
    <source>
        <dbReference type="SAM" id="SignalP"/>
    </source>
</evidence>
<comment type="caution">
    <text evidence="2">The sequence shown here is derived from an EMBL/GenBank/DDBJ whole genome shotgun (WGS) entry which is preliminary data.</text>
</comment>
<dbReference type="Proteomes" id="UP001597343">
    <property type="component" value="Unassembled WGS sequence"/>
</dbReference>
<accession>A0ABW5A0C3</accession>
<evidence type="ECO:0000313" key="2">
    <source>
        <dbReference type="EMBL" id="MFD2170981.1"/>
    </source>
</evidence>
<feature type="chain" id="PRO_5047344744" description="DUF4878 domain-containing protein" evidence="1">
    <location>
        <begin position="20"/>
        <end position="194"/>
    </location>
</feature>
<proteinExistence type="predicted"/>
<protein>
    <recommendedName>
        <fullName evidence="4">DUF4878 domain-containing protein</fullName>
    </recommendedName>
</protein>
<feature type="signal peptide" evidence="1">
    <location>
        <begin position="1"/>
        <end position="19"/>
    </location>
</feature>
<reference evidence="3" key="1">
    <citation type="journal article" date="2019" name="Int. J. Syst. Evol. Microbiol.">
        <title>The Global Catalogue of Microorganisms (GCM) 10K type strain sequencing project: providing services to taxonomists for standard genome sequencing and annotation.</title>
        <authorList>
            <consortium name="The Broad Institute Genomics Platform"/>
            <consortium name="The Broad Institute Genome Sequencing Center for Infectious Disease"/>
            <person name="Wu L."/>
            <person name="Ma J."/>
        </authorList>
    </citation>
    <scope>NUCLEOTIDE SEQUENCE [LARGE SCALE GENOMIC DNA]</scope>
    <source>
        <strain evidence="3">CGMCC 1.13574</strain>
    </source>
</reference>
<keyword evidence="1" id="KW-0732">Signal</keyword>
<sequence>MKKLIAAGLVVMMSFGVTACGDKETSGKQQEQAKEQSPKQVVDAYFEAVKKADFETMKKMSESASEDQIKFESPQEEKYAKFIFSKMSVEVGEEKIDGDKATVQTKVTSIDFGQLVGKMFSEALKQALANGGQEQSKEEMDQMLEAMMKDENAPTATSDATVHLVKKDGKWVFAEKNEELAKALVGTLQDAAQQ</sequence>
<evidence type="ECO:0000313" key="3">
    <source>
        <dbReference type="Proteomes" id="UP001597343"/>
    </source>
</evidence>
<gene>
    <name evidence="2" type="ORF">ACFSOY_13395</name>
</gene>
<name>A0ABW5A0C3_9BACL</name>
<dbReference type="PROSITE" id="PS51257">
    <property type="entry name" value="PROKAR_LIPOPROTEIN"/>
    <property type="match status" value="1"/>
</dbReference>
<dbReference type="EMBL" id="JBHUIO010000008">
    <property type="protein sequence ID" value="MFD2170981.1"/>
    <property type="molecule type" value="Genomic_DNA"/>
</dbReference>
<organism evidence="2 3">
    <name type="scientific">Tumebacillus lipolyticus</name>
    <dbReference type="NCBI Taxonomy" id="1280370"/>
    <lineage>
        <taxon>Bacteria</taxon>
        <taxon>Bacillati</taxon>
        <taxon>Bacillota</taxon>
        <taxon>Bacilli</taxon>
        <taxon>Bacillales</taxon>
        <taxon>Alicyclobacillaceae</taxon>
        <taxon>Tumebacillus</taxon>
    </lineage>
</organism>
<keyword evidence="3" id="KW-1185">Reference proteome</keyword>